<dbReference type="HAMAP" id="MF_01405">
    <property type="entry name" value="Non_canon_purine_NTPase"/>
    <property type="match status" value="1"/>
</dbReference>
<dbReference type="GO" id="GO:0035870">
    <property type="term" value="F:dITP diphosphatase activity"/>
    <property type="evidence" value="ECO:0007669"/>
    <property type="project" value="UniProtKB-UniRule"/>
</dbReference>
<dbReference type="CDD" id="cd00515">
    <property type="entry name" value="HAM1"/>
    <property type="match status" value="1"/>
</dbReference>
<feature type="binding site" evidence="10">
    <location>
        <position position="70"/>
    </location>
    <ligand>
        <name>substrate</name>
    </ligand>
</feature>
<dbReference type="InterPro" id="IPR002637">
    <property type="entry name" value="RdgB/HAM1"/>
</dbReference>
<dbReference type="PATRIC" id="fig|167964.4.peg.671"/>
<dbReference type="GO" id="GO:0036220">
    <property type="term" value="F:ITP diphosphatase activity"/>
    <property type="evidence" value="ECO:0007669"/>
    <property type="project" value="UniProtKB-UniRule"/>
</dbReference>
<evidence type="ECO:0000256" key="8">
    <source>
        <dbReference type="ARBA" id="ARBA00051875"/>
    </source>
</evidence>
<dbReference type="SUPFAM" id="SSF52972">
    <property type="entry name" value="ITPase-like"/>
    <property type="match status" value="1"/>
</dbReference>
<name>A0A101FYF6_9CHLR</name>
<proteinExistence type="inferred from homology"/>
<dbReference type="Pfam" id="PF01725">
    <property type="entry name" value="Ham1p_like"/>
    <property type="match status" value="1"/>
</dbReference>
<comment type="caution">
    <text evidence="12">The sequence shown here is derived from an EMBL/GenBank/DDBJ whole genome shotgun (WGS) entry which is preliminary data.</text>
</comment>
<keyword evidence="3 10" id="KW-0479">Metal-binding</keyword>
<dbReference type="GO" id="GO:0005829">
    <property type="term" value="C:cytosol"/>
    <property type="evidence" value="ECO:0007669"/>
    <property type="project" value="TreeGrafter"/>
</dbReference>
<dbReference type="GO" id="GO:0017111">
    <property type="term" value="F:ribonucleoside triphosphate phosphatase activity"/>
    <property type="evidence" value="ECO:0007669"/>
    <property type="project" value="InterPro"/>
</dbReference>
<dbReference type="NCBIfam" id="TIGR00042">
    <property type="entry name" value="RdgB/HAM1 family non-canonical purine NTP pyrophosphatase"/>
    <property type="match status" value="1"/>
</dbReference>
<feature type="active site" description="Proton acceptor" evidence="10">
    <location>
        <position position="69"/>
    </location>
</feature>
<dbReference type="GO" id="GO:0046872">
    <property type="term" value="F:metal ion binding"/>
    <property type="evidence" value="ECO:0007669"/>
    <property type="project" value="UniProtKB-KW"/>
</dbReference>
<accession>A0A101FYF6</accession>
<dbReference type="Gene3D" id="3.90.950.10">
    <property type="match status" value="1"/>
</dbReference>
<evidence type="ECO:0000256" key="7">
    <source>
        <dbReference type="ARBA" id="ARBA00023080"/>
    </source>
</evidence>
<protein>
    <recommendedName>
        <fullName evidence="10">dITP/XTP pyrophosphatase</fullName>
        <ecNumber evidence="10">3.6.1.66</ecNumber>
    </recommendedName>
    <alternativeName>
        <fullName evidence="10">Non-canonical purine NTP pyrophosphatase</fullName>
    </alternativeName>
    <alternativeName>
        <fullName evidence="10">Non-standard purine NTP pyrophosphatase</fullName>
    </alternativeName>
    <alternativeName>
        <fullName evidence="10">Nucleoside-triphosphate diphosphatase</fullName>
    </alternativeName>
    <alternativeName>
        <fullName evidence="10">Nucleoside-triphosphate pyrophosphatase</fullName>
        <shortName evidence="10">NTPase</shortName>
    </alternativeName>
</protein>
<dbReference type="EMBL" id="LGFU01000009">
    <property type="protein sequence ID" value="KUK46745.1"/>
    <property type="molecule type" value="Genomic_DNA"/>
</dbReference>
<dbReference type="InterPro" id="IPR029001">
    <property type="entry name" value="ITPase-like_fam"/>
</dbReference>
<sequence length="193" mass="20860">MKILIATSNTGKIAEIKSLLSVLDIEIVTPSDVGLSLEVAETGSTYLENALLKANVYSQESNLLTLADDTGLEVAALNGIPGIHSARFINDPHATDKDRRSLLLSKLQPHARPWKARFVCAAVLMRPGEAAVHALGECQGEIIPQERGEHGFGYDAIFLVDGTHKTMAELTMEEKNSTSHRAKAVKALFPFIG</sequence>
<comment type="catalytic activity">
    <reaction evidence="10">
        <text>ITP + H2O = IMP + diphosphate + H(+)</text>
        <dbReference type="Rhea" id="RHEA:29399"/>
        <dbReference type="ChEBI" id="CHEBI:15377"/>
        <dbReference type="ChEBI" id="CHEBI:15378"/>
        <dbReference type="ChEBI" id="CHEBI:33019"/>
        <dbReference type="ChEBI" id="CHEBI:58053"/>
        <dbReference type="ChEBI" id="CHEBI:61402"/>
        <dbReference type="EC" id="3.6.1.66"/>
    </reaction>
</comment>
<dbReference type="GO" id="GO:0036222">
    <property type="term" value="F:XTP diphosphatase activity"/>
    <property type="evidence" value="ECO:0007669"/>
    <property type="project" value="UniProtKB-UniRule"/>
</dbReference>
<evidence type="ECO:0000313" key="12">
    <source>
        <dbReference type="EMBL" id="KUK46745.1"/>
    </source>
</evidence>
<keyword evidence="6 10" id="KW-0460">Magnesium</keyword>
<dbReference type="Proteomes" id="UP000064249">
    <property type="component" value="Unassembled WGS sequence"/>
</dbReference>
<feature type="binding site" evidence="10">
    <location>
        <position position="175"/>
    </location>
    <ligand>
        <name>substrate</name>
    </ligand>
</feature>
<comment type="catalytic activity">
    <reaction evidence="8 10">
        <text>dITP + H2O = dIMP + diphosphate + H(+)</text>
        <dbReference type="Rhea" id="RHEA:28342"/>
        <dbReference type="ChEBI" id="CHEBI:15377"/>
        <dbReference type="ChEBI" id="CHEBI:15378"/>
        <dbReference type="ChEBI" id="CHEBI:33019"/>
        <dbReference type="ChEBI" id="CHEBI:61194"/>
        <dbReference type="ChEBI" id="CHEBI:61382"/>
        <dbReference type="EC" id="3.6.1.66"/>
    </reaction>
</comment>
<organism evidence="12 13">
    <name type="scientific">Anaerolinea thermophila</name>
    <dbReference type="NCBI Taxonomy" id="167964"/>
    <lineage>
        <taxon>Bacteria</taxon>
        <taxon>Bacillati</taxon>
        <taxon>Chloroflexota</taxon>
        <taxon>Anaerolineae</taxon>
        <taxon>Anaerolineales</taxon>
        <taxon>Anaerolineaceae</taxon>
        <taxon>Anaerolinea</taxon>
    </lineage>
</organism>
<feature type="binding site" evidence="10">
    <location>
        <begin position="7"/>
        <end position="12"/>
    </location>
    <ligand>
        <name>substrate</name>
    </ligand>
</feature>
<comment type="subunit">
    <text evidence="2 10">Homodimer.</text>
</comment>
<comment type="similarity">
    <text evidence="1 10 11">Belongs to the HAM1 NTPase family.</text>
</comment>
<reference evidence="12 13" key="1">
    <citation type="journal article" date="2015" name="MBio">
        <title>Genome-Resolved Metagenomic Analysis Reveals Roles for Candidate Phyla and Other Microbial Community Members in Biogeochemical Transformations in Oil Reservoirs.</title>
        <authorList>
            <person name="Hu P."/>
            <person name="Tom L."/>
            <person name="Singh A."/>
            <person name="Thomas B.C."/>
            <person name="Baker B.J."/>
            <person name="Piceno Y.M."/>
            <person name="Andersen G.L."/>
            <person name="Banfield J.F."/>
        </authorList>
    </citation>
    <scope>NUCLEOTIDE SEQUENCE [LARGE SCALE GENOMIC DNA]</scope>
    <source>
        <strain evidence="12">46_16</strain>
    </source>
</reference>
<dbReference type="AlphaFoldDB" id="A0A101FYF6"/>
<evidence type="ECO:0000256" key="1">
    <source>
        <dbReference type="ARBA" id="ARBA00008023"/>
    </source>
</evidence>
<feature type="binding site" evidence="10">
    <location>
        <begin position="180"/>
        <end position="181"/>
    </location>
    <ligand>
        <name>substrate</name>
    </ligand>
</feature>
<comment type="catalytic activity">
    <reaction evidence="9 10">
        <text>XTP + H2O = XMP + diphosphate + H(+)</text>
        <dbReference type="Rhea" id="RHEA:28610"/>
        <dbReference type="ChEBI" id="CHEBI:15377"/>
        <dbReference type="ChEBI" id="CHEBI:15378"/>
        <dbReference type="ChEBI" id="CHEBI:33019"/>
        <dbReference type="ChEBI" id="CHEBI:57464"/>
        <dbReference type="ChEBI" id="CHEBI:61314"/>
        <dbReference type="EC" id="3.6.1.66"/>
    </reaction>
</comment>
<dbReference type="GO" id="GO:0000166">
    <property type="term" value="F:nucleotide binding"/>
    <property type="evidence" value="ECO:0007669"/>
    <property type="project" value="UniProtKB-KW"/>
</dbReference>
<dbReference type="PANTHER" id="PTHR11067">
    <property type="entry name" value="INOSINE TRIPHOSPHATE PYROPHOSPHATASE/HAM1 PROTEIN"/>
    <property type="match status" value="1"/>
</dbReference>
<evidence type="ECO:0000256" key="9">
    <source>
        <dbReference type="ARBA" id="ARBA00052017"/>
    </source>
</evidence>
<evidence type="ECO:0000313" key="13">
    <source>
        <dbReference type="Proteomes" id="UP000064249"/>
    </source>
</evidence>
<gene>
    <name evidence="12" type="ORF">XD73_0366</name>
</gene>
<dbReference type="GO" id="GO:0009117">
    <property type="term" value="P:nucleotide metabolic process"/>
    <property type="evidence" value="ECO:0007669"/>
    <property type="project" value="UniProtKB-KW"/>
</dbReference>
<dbReference type="InterPro" id="IPR020922">
    <property type="entry name" value="dITP/XTP_pyrophosphatase"/>
</dbReference>
<dbReference type="GO" id="GO:0009146">
    <property type="term" value="P:purine nucleoside triphosphate catabolic process"/>
    <property type="evidence" value="ECO:0007669"/>
    <property type="project" value="UniProtKB-UniRule"/>
</dbReference>
<dbReference type="EC" id="3.6.1.66" evidence="10"/>
<comment type="function">
    <text evidence="10">Pyrophosphatase that catalyzes the hydrolysis of nucleoside triphosphates to their monophosphate derivatives, with a high preference for the non-canonical purine nucleotides XTP (xanthosine triphosphate), dITP (deoxyinosine triphosphate) and ITP. Seems to function as a house-cleaning enzyme that removes non-canonical purine nucleotides from the nucleotide pool, thus preventing their incorporation into DNA/RNA and avoiding chromosomal lesions.</text>
</comment>
<evidence type="ECO:0000256" key="3">
    <source>
        <dbReference type="ARBA" id="ARBA00022723"/>
    </source>
</evidence>
<keyword evidence="4 10" id="KW-0547">Nucleotide-binding</keyword>
<feature type="binding site" evidence="10">
    <location>
        <position position="69"/>
    </location>
    <ligand>
        <name>Mg(2+)</name>
        <dbReference type="ChEBI" id="CHEBI:18420"/>
    </ligand>
</feature>
<comment type="cofactor">
    <cofactor evidence="10">
        <name>Mg(2+)</name>
        <dbReference type="ChEBI" id="CHEBI:18420"/>
    </cofactor>
    <text evidence="10">Binds 1 Mg(2+) ion per subunit.</text>
</comment>
<evidence type="ECO:0000256" key="2">
    <source>
        <dbReference type="ARBA" id="ARBA00011738"/>
    </source>
</evidence>
<feature type="binding site" evidence="10">
    <location>
        <begin position="152"/>
        <end position="155"/>
    </location>
    <ligand>
        <name>substrate</name>
    </ligand>
</feature>
<evidence type="ECO:0000256" key="11">
    <source>
        <dbReference type="RuleBase" id="RU003781"/>
    </source>
</evidence>
<evidence type="ECO:0000256" key="6">
    <source>
        <dbReference type="ARBA" id="ARBA00022842"/>
    </source>
</evidence>
<comment type="caution">
    <text evidence="10">Lacks conserved residue(s) required for the propagation of feature annotation.</text>
</comment>
<keyword evidence="5 10" id="KW-0378">Hydrolase</keyword>
<evidence type="ECO:0000256" key="5">
    <source>
        <dbReference type="ARBA" id="ARBA00022801"/>
    </source>
</evidence>
<dbReference type="PANTHER" id="PTHR11067:SF9">
    <property type="entry name" value="INOSINE TRIPHOSPHATE PYROPHOSPHATASE"/>
    <property type="match status" value="1"/>
</dbReference>
<keyword evidence="7 10" id="KW-0546">Nucleotide metabolism</keyword>
<evidence type="ECO:0000256" key="4">
    <source>
        <dbReference type="ARBA" id="ARBA00022741"/>
    </source>
</evidence>
<dbReference type="FunFam" id="3.90.950.10:FF:000001">
    <property type="entry name" value="dITP/XTP pyrophosphatase"/>
    <property type="match status" value="1"/>
</dbReference>
<evidence type="ECO:0000256" key="10">
    <source>
        <dbReference type="HAMAP-Rule" id="MF_01405"/>
    </source>
</evidence>